<protein>
    <submittedName>
        <fullName evidence="4">Ig-like domain-containing protein</fullName>
    </submittedName>
</protein>
<evidence type="ECO:0000313" key="5">
    <source>
        <dbReference type="Proteomes" id="UP001196316"/>
    </source>
</evidence>
<evidence type="ECO:0000313" key="4">
    <source>
        <dbReference type="EMBL" id="MBV3407163.1"/>
    </source>
</evidence>
<name>A0AAW4N4T5_9BACT</name>
<proteinExistence type="predicted"/>
<evidence type="ECO:0000256" key="1">
    <source>
        <dbReference type="ARBA" id="ARBA00022729"/>
    </source>
</evidence>
<accession>A0AAW4N4T5</accession>
<dbReference type="EMBL" id="JAHOEP010000004">
    <property type="protein sequence ID" value="MBV3407163.1"/>
    <property type="molecule type" value="Genomic_DNA"/>
</dbReference>
<gene>
    <name evidence="4" type="ORF">KSW80_01860</name>
</gene>
<feature type="signal peptide" evidence="2">
    <location>
        <begin position="1"/>
        <end position="19"/>
    </location>
</feature>
<evidence type="ECO:0000256" key="2">
    <source>
        <dbReference type="SAM" id="SignalP"/>
    </source>
</evidence>
<dbReference type="InterPro" id="IPR032812">
    <property type="entry name" value="SbsA_Ig"/>
</dbReference>
<organism evidence="4 5">
    <name type="scientific">Segatella copri</name>
    <dbReference type="NCBI Taxonomy" id="165179"/>
    <lineage>
        <taxon>Bacteria</taxon>
        <taxon>Pseudomonadati</taxon>
        <taxon>Bacteroidota</taxon>
        <taxon>Bacteroidia</taxon>
        <taxon>Bacteroidales</taxon>
        <taxon>Prevotellaceae</taxon>
        <taxon>Segatella</taxon>
    </lineage>
</organism>
<dbReference type="Proteomes" id="UP001196316">
    <property type="component" value="Unassembled WGS sequence"/>
</dbReference>
<feature type="chain" id="PRO_5043565711" evidence="2">
    <location>
        <begin position="20"/>
        <end position="898"/>
    </location>
</feature>
<dbReference type="Pfam" id="PF13205">
    <property type="entry name" value="Big_5"/>
    <property type="match status" value="1"/>
</dbReference>
<reference evidence="4" key="1">
    <citation type="submission" date="2021-06" db="EMBL/GenBank/DDBJ databases">
        <title>Collection of gut derived symbiotic bacterial strains cultured from healthy donors.</title>
        <authorList>
            <person name="Lin H."/>
            <person name="Littmann E."/>
            <person name="Pamer E.G."/>
        </authorList>
    </citation>
    <scope>NUCLEOTIDE SEQUENCE</scope>
    <source>
        <strain evidence="4">MSK.21.60</strain>
    </source>
</reference>
<feature type="domain" description="SbsA Ig-like" evidence="3">
    <location>
        <begin position="193"/>
        <end position="268"/>
    </location>
</feature>
<keyword evidence="1 2" id="KW-0732">Signal</keyword>
<comment type="caution">
    <text evidence="4">The sequence shown here is derived from an EMBL/GenBank/DDBJ whole genome shotgun (WGS) entry which is preliminary data.</text>
</comment>
<evidence type="ECO:0000259" key="3">
    <source>
        <dbReference type="Pfam" id="PF13205"/>
    </source>
</evidence>
<sequence length="898" mass="98213">MKKSLFVILLACVSAPGWAQIQRTAVFDFSQPLSLTPSITPPEGNSNEVPVTDDVFSNGDITIDFEWGNQGLGTAIVNFTNIYTHDISYYLKVSQQALMKVHAPGIGRLDRVSFSEGSTVGDLRVTDDELGSQEDGYKTWINDKKQNIHDLIYKNSFSNAQLKKITVLYTMPSTILTATSDLVNGSILEYFEKMHLTFDRNMLVKDASKITLSDGTSSQTLSATVKDNVVTLSAASQIAKNGTYTLTVPAKSFVDKEGFENKEMKFSFVIKAPFSPVSIIPAAGTVETLPLIITVDFGKTVGYVDEAANVKLLKDGNDFLKVKAVKASDTKVNFEIQGAAGTISRKGTYKLVVPADVICNDKKGNAELERYNKAFDVEYVVVGSAAYLKAQELLQNKSVGYPKVTSAAYVALDNVVKNEASTDVEFKAAIDAYYNETDVLLPENRKWYKIVSVNKDGKSLYLAVKEKQVLLVDNIDEASAFEALDNNGVFTLGDADDNMLNVNGVTADADSEVSKLTLAKLDGSAIQLESGEVFDAGKALGTFSFKGTYPSVTGSSSVVYALGNQADKKYQTEANVTTPYWQSSLTSAFTFVEVEKPAAAIKTIATAYKLTPAIVGSNADLLTLSFDELSHVTVMSDVDAYIADEKGKRVKNVTFVAATEKDNQFTIALTGLAKGNYQLVIPEGTFHYEKNNKEVKTQAIKEAFTIGKGGSPEDPNLKYDYSVLQMLPDVSEPVKDVALNGFMIKNIGYYDGLVANPEREVRLAVYDNNKTIRTGHFENYVDPEDPTTPTLLLVFDTPIREGELNTDLYAIVILKGTFGDTNFGKFLEDKTTTRASDCRANPRMTIAIEVDNDKATGIEHVVNSTGKNNVIYDIQGRKVKQMNRSGIYIVNGKKFVKK</sequence>
<dbReference type="AlphaFoldDB" id="A0AAW4N4T5"/>
<dbReference type="RefSeq" id="WP_217314988.1">
    <property type="nucleotide sequence ID" value="NZ_JAHOEA010000079.1"/>
</dbReference>